<protein>
    <recommendedName>
        <fullName evidence="3 11">Origin recognition complex subunit 1</fullName>
    </recommendedName>
</protein>
<evidence type="ECO:0000256" key="4">
    <source>
        <dbReference type="ARBA" id="ARBA00022705"/>
    </source>
</evidence>
<dbReference type="GO" id="GO:0046872">
    <property type="term" value="F:metal ion binding"/>
    <property type="evidence" value="ECO:0007669"/>
    <property type="project" value="UniProtKB-KW"/>
</dbReference>
<evidence type="ECO:0000313" key="15">
    <source>
        <dbReference type="EMBL" id="PVD23951.1"/>
    </source>
</evidence>
<keyword evidence="9 11" id="KW-0238">DNA-binding</keyword>
<dbReference type="Pfam" id="PF09079">
    <property type="entry name" value="WHD_Cdc6"/>
    <property type="match status" value="1"/>
</dbReference>
<dbReference type="SUPFAM" id="SSF52540">
    <property type="entry name" value="P-loop containing nucleoside triphosphate hydrolases"/>
    <property type="match status" value="1"/>
</dbReference>
<organism evidence="15 16">
    <name type="scientific">Pomacea canaliculata</name>
    <name type="common">Golden apple snail</name>
    <dbReference type="NCBI Taxonomy" id="400727"/>
    <lineage>
        <taxon>Eukaryota</taxon>
        <taxon>Metazoa</taxon>
        <taxon>Spiralia</taxon>
        <taxon>Lophotrochozoa</taxon>
        <taxon>Mollusca</taxon>
        <taxon>Gastropoda</taxon>
        <taxon>Caenogastropoda</taxon>
        <taxon>Architaenioglossa</taxon>
        <taxon>Ampullarioidea</taxon>
        <taxon>Ampullariidae</taxon>
        <taxon>Pomacea</taxon>
    </lineage>
</organism>
<comment type="similarity">
    <text evidence="2 11">Belongs to the ORC1 family.</text>
</comment>
<keyword evidence="4 11" id="KW-0235">DNA replication</keyword>
<dbReference type="FunFam" id="3.40.50.300:FF:000199">
    <property type="entry name" value="Origin recognition complex subunit 1"/>
    <property type="match status" value="1"/>
</dbReference>
<dbReference type="InterPro" id="IPR003593">
    <property type="entry name" value="AAA+_ATPase"/>
</dbReference>
<dbReference type="GO" id="GO:0016887">
    <property type="term" value="F:ATP hydrolysis activity"/>
    <property type="evidence" value="ECO:0007669"/>
    <property type="project" value="InterPro"/>
</dbReference>
<dbReference type="GO" id="GO:0005664">
    <property type="term" value="C:nuclear origin of replication recognition complex"/>
    <property type="evidence" value="ECO:0007669"/>
    <property type="project" value="TreeGrafter"/>
</dbReference>
<dbReference type="Pfam" id="PF17872">
    <property type="entry name" value="AAA_lid_10"/>
    <property type="match status" value="1"/>
</dbReference>
<reference evidence="15 16" key="1">
    <citation type="submission" date="2018-04" db="EMBL/GenBank/DDBJ databases">
        <title>The genome of golden apple snail Pomacea canaliculata provides insight into stress tolerance and invasive adaptation.</title>
        <authorList>
            <person name="Liu C."/>
            <person name="Liu B."/>
            <person name="Ren Y."/>
            <person name="Zhang Y."/>
            <person name="Wang H."/>
            <person name="Li S."/>
            <person name="Jiang F."/>
            <person name="Yin L."/>
            <person name="Zhang G."/>
            <person name="Qian W."/>
            <person name="Fan W."/>
        </authorList>
    </citation>
    <scope>NUCLEOTIDE SEQUENCE [LARGE SCALE GENOMIC DNA]</scope>
    <source>
        <strain evidence="15">SZHN2017</strain>
        <tissue evidence="15">Muscle</tissue>
    </source>
</reference>
<dbReference type="GO" id="GO:0033314">
    <property type="term" value="P:mitotic DNA replication checkpoint signaling"/>
    <property type="evidence" value="ECO:0007669"/>
    <property type="project" value="TreeGrafter"/>
</dbReference>
<keyword evidence="10 11" id="KW-0539">Nucleus</keyword>
<dbReference type="GO" id="GO:0051301">
    <property type="term" value="P:cell division"/>
    <property type="evidence" value="ECO:0007669"/>
    <property type="project" value="UniProtKB-KW"/>
</dbReference>
<dbReference type="EMBL" id="PZQS01000010">
    <property type="protein sequence ID" value="PVD23951.1"/>
    <property type="molecule type" value="Genomic_DNA"/>
</dbReference>
<proteinExistence type="inferred from homology"/>
<comment type="function">
    <text evidence="11">Component of the origin recognition complex (ORC) that binds origins of replication. DNA-binding is ATP-dependent, however specific DNA sequences that define origins of replication have not been identified so far. ORC is required to assemble the pre-replication complex necessary to initiate DNA replication.</text>
</comment>
<dbReference type="GO" id="GO:0005524">
    <property type="term" value="F:ATP binding"/>
    <property type="evidence" value="ECO:0007669"/>
    <property type="project" value="UniProtKB-KW"/>
</dbReference>
<dbReference type="GO" id="GO:0006270">
    <property type="term" value="P:DNA replication initiation"/>
    <property type="evidence" value="ECO:0007669"/>
    <property type="project" value="InterPro"/>
</dbReference>
<dbReference type="Pfam" id="PF00004">
    <property type="entry name" value="AAA"/>
    <property type="match status" value="1"/>
</dbReference>
<evidence type="ECO:0000256" key="8">
    <source>
        <dbReference type="ARBA" id="ARBA00022842"/>
    </source>
</evidence>
<evidence type="ECO:0000256" key="1">
    <source>
        <dbReference type="ARBA" id="ARBA00004123"/>
    </source>
</evidence>
<dbReference type="Proteomes" id="UP000245119">
    <property type="component" value="Linkage Group LG10"/>
</dbReference>
<evidence type="ECO:0000313" key="16">
    <source>
        <dbReference type="Proteomes" id="UP000245119"/>
    </source>
</evidence>
<feature type="compositionally biased region" description="Polar residues" evidence="12">
    <location>
        <begin position="377"/>
        <end position="387"/>
    </location>
</feature>
<name>A0A2T7NRZ6_POMCA</name>
<dbReference type="AlphaFoldDB" id="A0A2T7NRZ6"/>
<feature type="compositionally biased region" description="Polar residues" evidence="12">
    <location>
        <begin position="206"/>
        <end position="216"/>
    </location>
</feature>
<evidence type="ECO:0000256" key="5">
    <source>
        <dbReference type="ARBA" id="ARBA00022723"/>
    </source>
</evidence>
<feature type="region of interest" description="Disordered" evidence="12">
    <location>
        <begin position="272"/>
        <end position="387"/>
    </location>
</feature>
<feature type="compositionally biased region" description="Acidic residues" evidence="12">
    <location>
        <begin position="322"/>
        <end position="348"/>
    </location>
</feature>
<comment type="subunit">
    <text evidence="11">ORC is composed of six subunits.</text>
</comment>
<comment type="caution">
    <text evidence="15">The sequence shown here is derived from an EMBL/GenBank/DDBJ whole genome shotgun (WGS) entry which is preliminary data.</text>
</comment>
<accession>A0A2T7NRZ6</accession>
<evidence type="ECO:0000256" key="10">
    <source>
        <dbReference type="ARBA" id="ARBA00023242"/>
    </source>
</evidence>
<dbReference type="Gene3D" id="3.40.50.300">
    <property type="entry name" value="P-loop containing nucleotide triphosphate hydrolases"/>
    <property type="match status" value="1"/>
</dbReference>
<dbReference type="Gene3D" id="1.10.8.60">
    <property type="match status" value="1"/>
</dbReference>
<keyword evidence="6 11" id="KW-0547">Nucleotide-binding</keyword>
<feature type="region of interest" description="Disordered" evidence="12">
    <location>
        <begin position="147"/>
        <end position="176"/>
    </location>
</feature>
<dbReference type="PANTHER" id="PTHR10763">
    <property type="entry name" value="CELL DIVISION CONTROL PROTEIN 6-RELATED"/>
    <property type="match status" value="1"/>
</dbReference>
<feature type="domain" description="Cdc6 C-terminal" evidence="14">
    <location>
        <begin position="701"/>
        <end position="781"/>
    </location>
</feature>
<feature type="compositionally biased region" description="Basic residues" evidence="12">
    <location>
        <begin position="302"/>
        <end position="316"/>
    </location>
</feature>
<evidence type="ECO:0000256" key="6">
    <source>
        <dbReference type="ARBA" id="ARBA00022741"/>
    </source>
</evidence>
<dbReference type="InterPro" id="IPR027417">
    <property type="entry name" value="P-loop_NTPase"/>
</dbReference>
<keyword evidence="5" id="KW-0479">Metal-binding</keyword>
<dbReference type="CDD" id="cd08768">
    <property type="entry name" value="Cdc6_C"/>
    <property type="match status" value="1"/>
</dbReference>
<comment type="subcellular location">
    <subcellularLocation>
        <location evidence="1 11">Nucleus</location>
    </subcellularLocation>
</comment>
<evidence type="ECO:0000256" key="9">
    <source>
        <dbReference type="ARBA" id="ARBA00023125"/>
    </source>
</evidence>
<evidence type="ECO:0000256" key="12">
    <source>
        <dbReference type="SAM" id="MobiDB-lite"/>
    </source>
</evidence>
<dbReference type="InterPro" id="IPR003959">
    <property type="entry name" value="ATPase_AAA_core"/>
</dbReference>
<dbReference type="PANTHER" id="PTHR10763:SF23">
    <property type="entry name" value="ORIGIN RECOGNITION COMPLEX SUBUNIT 1"/>
    <property type="match status" value="1"/>
</dbReference>
<feature type="region of interest" description="Disordered" evidence="12">
    <location>
        <begin position="1"/>
        <end position="28"/>
    </location>
</feature>
<evidence type="ECO:0000259" key="14">
    <source>
        <dbReference type="SMART" id="SM01074"/>
    </source>
</evidence>
<evidence type="ECO:0000256" key="7">
    <source>
        <dbReference type="ARBA" id="ARBA00022840"/>
    </source>
</evidence>
<dbReference type="InterPro" id="IPR015163">
    <property type="entry name" value="Cdc6_C"/>
</dbReference>
<feature type="region of interest" description="Disordered" evidence="12">
    <location>
        <begin position="206"/>
        <end position="250"/>
    </location>
</feature>
<sequence length="784" mass="87780">MEKSKNEASLLYVRPLKRGSQHQKSDMKKEDLEITLVTDQLNIGKDDCLQQEASIKQATKRKANSPIIPFQNNIMKKEMKSKKLSDCSMGRLTRERVVDLLMNDSGVNSVLCGSSSSVQSKPEVRVNNRASTVIFKKELSSPALIQPSHKQKNVATKRKSKHSIKRKSLSPSVTPIYPTSRKTASVMPLKTGCVTVSLLRVDVSPTATRTKSSQSIAAKCDREFNQKPADSRTNSSCTPRATAQRQKGLDKAEVAVRESLRVKLRRLSGGDYKVTRGKSFSRGAASEISQVKQQSGGTVSSRKTKSSGKTKKRKQSRVLDDTSNEESSTLDEESESEFSPDSDSDSDFSYDFSREKRQGRVTSRKIVQSHCKRQRSRQPTARRPTTFSRQELLSRATPRIPRRSGHLTSPETALEKARTRLHVAAVPDSLPCREKEFEDIYSFVESKVLDKTGGCMYISGVPGTGKTATVREVIRALQQASDSGHLAKFTFIEVNGMQLTEPRQAYVRILKELTGQKATANHACELLDKMFCSPKGPRRDTIVLLVDELDLLWTHKQDVMYNIFDWPSKTRAQLVVLAVANTMDLPERIMMKRVSSRLGLTRMTFHPYNFRQLEQIVLSRMTGLKIFDSDAVQLAARKVAAVSGDARRVLDICRRATEIAEANTSSKLVHITHVDAALKEMFSSSKILAIQNLSTQEQLFMRAIVAEFQHSGLEEAEFSKLYTQHLTLCRFEGVPPPSASELNAICWRLASSRLLLVEEGRLDLQMRVRLNVSSSDVMCALKEE</sequence>
<dbReference type="STRING" id="400727.A0A2T7NRZ6"/>
<keyword evidence="16" id="KW-1185">Reference proteome</keyword>
<feature type="compositionally biased region" description="Basic residues" evidence="12">
    <location>
        <begin position="149"/>
        <end position="168"/>
    </location>
</feature>
<evidence type="ECO:0000256" key="2">
    <source>
        <dbReference type="ARBA" id="ARBA00008398"/>
    </source>
</evidence>
<keyword evidence="7 11" id="KW-0067">ATP-binding</keyword>
<dbReference type="FunFam" id="1.10.8.60:FF:000062">
    <property type="entry name" value="Origin recognition complex subunit 1"/>
    <property type="match status" value="1"/>
</dbReference>
<dbReference type="InterPro" id="IPR041083">
    <property type="entry name" value="AAA_lid_10"/>
</dbReference>
<dbReference type="CDD" id="cd00009">
    <property type="entry name" value="AAA"/>
    <property type="match status" value="1"/>
</dbReference>
<dbReference type="OrthoDB" id="1926878at2759"/>
<evidence type="ECO:0000256" key="3">
    <source>
        <dbReference type="ARBA" id="ARBA00019081"/>
    </source>
</evidence>
<dbReference type="SMART" id="SM00382">
    <property type="entry name" value="AAA"/>
    <property type="match status" value="1"/>
</dbReference>
<dbReference type="SMART" id="SM01074">
    <property type="entry name" value="Cdc6_C"/>
    <property type="match status" value="1"/>
</dbReference>
<keyword evidence="8" id="KW-0460">Magnesium</keyword>
<feature type="compositionally biased region" description="Polar residues" evidence="12">
    <location>
        <begin position="231"/>
        <end position="245"/>
    </location>
</feature>
<feature type="domain" description="AAA+ ATPase" evidence="13">
    <location>
        <begin position="452"/>
        <end position="604"/>
    </location>
</feature>
<gene>
    <name evidence="15" type="ORF">C0Q70_17227</name>
</gene>
<dbReference type="GO" id="GO:0003688">
    <property type="term" value="F:DNA replication origin binding"/>
    <property type="evidence" value="ECO:0007669"/>
    <property type="project" value="TreeGrafter"/>
</dbReference>
<dbReference type="InterPro" id="IPR050311">
    <property type="entry name" value="ORC1/CDC6"/>
</dbReference>
<evidence type="ECO:0000256" key="11">
    <source>
        <dbReference type="RuleBase" id="RU365058"/>
    </source>
</evidence>
<evidence type="ECO:0000259" key="13">
    <source>
        <dbReference type="SMART" id="SM00382"/>
    </source>
</evidence>